<organism evidence="1 2">
    <name type="scientific">Ilyodon furcidens</name>
    <name type="common">goldbreast splitfin</name>
    <dbReference type="NCBI Taxonomy" id="33524"/>
    <lineage>
        <taxon>Eukaryota</taxon>
        <taxon>Metazoa</taxon>
        <taxon>Chordata</taxon>
        <taxon>Craniata</taxon>
        <taxon>Vertebrata</taxon>
        <taxon>Euteleostomi</taxon>
        <taxon>Actinopterygii</taxon>
        <taxon>Neopterygii</taxon>
        <taxon>Teleostei</taxon>
        <taxon>Neoteleostei</taxon>
        <taxon>Acanthomorphata</taxon>
        <taxon>Ovalentaria</taxon>
        <taxon>Atherinomorphae</taxon>
        <taxon>Cyprinodontiformes</taxon>
        <taxon>Goodeidae</taxon>
        <taxon>Ilyodon</taxon>
    </lineage>
</organism>
<protein>
    <submittedName>
        <fullName evidence="1">Uncharacterized protein</fullName>
    </submittedName>
</protein>
<dbReference type="Proteomes" id="UP001482620">
    <property type="component" value="Unassembled WGS sequence"/>
</dbReference>
<keyword evidence="2" id="KW-1185">Reference proteome</keyword>
<reference evidence="1 2" key="1">
    <citation type="submission" date="2021-06" db="EMBL/GenBank/DDBJ databases">
        <authorList>
            <person name="Palmer J.M."/>
        </authorList>
    </citation>
    <scope>NUCLEOTIDE SEQUENCE [LARGE SCALE GENOMIC DNA]</scope>
    <source>
        <strain evidence="2">if_2019</strain>
        <tissue evidence="1">Muscle</tissue>
    </source>
</reference>
<gene>
    <name evidence="1" type="ORF">ILYODFUR_015362</name>
</gene>
<name>A0ABV0U5N9_9TELE</name>
<accession>A0ABV0U5N9</accession>
<evidence type="ECO:0000313" key="1">
    <source>
        <dbReference type="EMBL" id="MEQ2240475.1"/>
    </source>
</evidence>
<comment type="caution">
    <text evidence="1">The sequence shown here is derived from an EMBL/GenBank/DDBJ whole genome shotgun (WGS) entry which is preliminary data.</text>
</comment>
<dbReference type="EMBL" id="JAHRIQ010059271">
    <property type="protein sequence ID" value="MEQ2240475.1"/>
    <property type="molecule type" value="Genomic_DNA"/>
</dbReference>
<sequence length="99" mass="10638">MYIKCGIYYLHNVQLVLKQSVRWVGGLFDFQQGCLVSACRGTIAFPALGSLFVFDIMFLNHFPKGSGTNSALGSATLCLALFGTCAAKSSPDLTSHNSL</sequence>
<proteinExistence type="predicted"/>
<evidence type="ECO:0000313" key="2">
    <source>
        <dbReference type="Proteomes" id="UP001482620"/>
    </source>
</evidence>